<protein>
    <submittedName>
        <fullName evidence="1">Uncharacterized protein</fullName>
    </submittedName>
</protein>
<dbReference type="EMBL" id="CAJNJQ010002172">
    <property type="protein sequence ID" value="CAE7167882.1"/>
    <property type="molecule type" value="Genomic_DNA"/>
</dbReference>
<gene>
    <name evidence="1" type="ORF">RDB_LOCUS102432</name>
</gene>
<dbReference type="AlphaFoldDB" id="A0A8H3E7G6"/>
<name>A0A8H3E7G6_9AGAM</name>
<dbReference type="Proteomes" id="UP000663827">
    <property type="component" value="Unassembled WGS sequence"/>
</dbReference>
<reference evidence="1" key="1">
    <citation type="submission" date="2021-01" db="EMBL/GenBank/DDBJ databases">
        <authorList>
            <person name="Kaushik A."/>
        </authorList>
    </citation>
    <scope>NUCLEOTIDE SEQUENCE</scope>
    <source>
        <strain evidence="1">AG5</strain>
    </source>
</reference>
<evidence type="ECO:0000313" key="2">
    <source>
        <dbReference type="Proteomes" id="UP000663827"/>
    </source>
</evidence>
<sequence length="510" mass="56543">MSGKKHLHWGRIVDKYDSTYVYDPKTPRQYVELSPQATEAIQTDGAKAINMLRVLGESSLDPDWNDGTSRITLPLLESLLDYTMFPSSLPMLGNPMVIRGCIKLLKSITRSGKCSPFSYEYGHLCFRVLLISYDYCVLKISDRHDGWMTEAAQPENQLLKGGLAPMLSNTVSELIEGRVIVVDGDFYSGFALSRTWGDSHTGPLVEPEYVRLLTQVLDEDRNNFMIFMRSNYSLKLTAIVSVMFQVLQRTPPTRENLVFIQEFSRVYRRCLLFAPGDPSSWGWQHQFAMAVTGKLPLAKQKLDAEESKTLLRVYTDRLTVLSDSSLYPRATSLFAVEHLGYIVPLLGDGCEELIPPAIHATVGCMCQDMGDNPMADVPDEVLDACIRLFEHFKTLFELLAKRIQVTRGPILTAAMDAILKGKAGSLAPRLLFKLSPNRKGLFERGSPTLSLLNSFRGIASVIGQDPSTADLGLQIAASGFANSMARSGGFDPENLCKLMAAASLGIFNSE</sequence>
<proteinExistence type="predicted"/>
<comment type="caution">
    <text evidence="1">The sequence shown here is derived from an EMBL/GenBank/DDBJ whole genome shotgun (WGS) entry which is preliminary data.</text>
</comment>
<evidence type="ECO:0000313" key="1">
    <source>
        <dbReference type="EMBL" id="CAE7167882.1"/>
    </source>
</evidence>
<organism evidence="1 2">
    <name type="scientific">Rhizoctonia solani</name>
    <dbReference type="NCBI Taxonomy" id="456999"/>
    <lineage>
        <taxon>Eukaryota</taxon>
        <taxon>Fungi</taxon>
        <taxon>Dikarya</taxon>
        <taxon>Basidiomycota</taxon>
        <taxon>Agaricomycotina</taxon>
        <taxon>Agaricomycetes</taxon>
        <taxon>Cantharellales</taxon>
        <taxon>Ceratobasidiaceae</taxon>
        <taxon>Rhizoctonia</taxon>
    </lineage>
</organism>
<accession>A0A8H3E7G6</accession>